<feature type="compositionally biased region" description="Polar residues" evidence="7">
    <location>
        <begin position="229"/>
        <end position="241"/>
    </location>
</feature>
<dbReference type="Pfam" id="PF04844">
    <property type="entry name" value="Ovate"/>
    <property type="match status" value="1"/>
</dbReference>
<comment type="function">
    <text evidence="6">Transcriptional repressor that regulates multiple aspects of plant growth and development.</text>
</comment>
<dbReference type="GO" id="GO:0045892">
    <property type="term" value="P:negative regulation of DNA-templated transcription"/>
    <property type="evidence" value="ECO:0007669"/>
    <property type="project" value="UniProtKB-UniRule"/>
</dbReference>
<keyword evidence="4 6" id="KW-0804">Transcription</keyword>
<dbReference type="InterPro" id="IPR006458">
    <property type="entry name" value="Ovate_C"/>
</dbReference>
<comment type="subcellular location">
    <subcellularLocation>
        <location evidence="1 6">Nucleus</location>
    </subcellularLocation>
</comment>
<accession>A0A6N2ANE9</accession>
<evidence type="ECO:0000256" key="5">
    <source>
        <dbReference type="ARBA" id="ARBA00023242"/>
    </source>
</evidence>
<evidence type="ECO:0000256" key="3">
    <source>
        <dbReference type="ARBA" id="ARBA00023015"/>
    </source>
</evidence>
<dbReference type="PROSITE" id="PS51754">
    <property type="entry name" value="OVATE"/>
    <property type="match status" value="1"/>
</dbReference>
<dbReference type="GO" id="GO:0005634">
    <property type="term" value="C:nucleus"/>
    <property type="evidence" value="ECO:0007669"/>
    <property type="project" value="UniProtKB-SubCell"/>
</dbReference>
<feature type="region of interest" description="Disordered" evidence="7">
    <location>
        <begin position="218"/>
        <end position="241"/>
    </location>
</feature>
<evidence type="ECO:0000256" key="2">
    <source>
        <dbReference type="ARBA" id="ARBA00022491"/>
    </source>
</evidence>
<feature type="compositionally biased region" description="Polar residues" evidence="7">
    <location>
        <begin position="343"/>
        <end position="356"/>
    </location>
</feature>
<gene>
    <name evidence="9" type="ORF">EJD97_005212</name>
</gene>
<evidence type="ECO:0000256" key="7">
    <source>
        <dbReference type="SAM" id="MobiDB-lite"/>
    </source>
</evidence>
<dbReference type="NCBIfam" id="TIGR01568">
    <property type="entry name" value="A_thal_3678"/>
    <property type="match status" value="1"/>
</dbReference>
<keyword evidence="2 6" id="KW-0678">Repressor</keyword>
<feature type="region of interest" description="Disordered" evidence="7">
    <location>
        <begin position="339"/>
        <end position="370"/>
    </location>
</feature>
<sequence length="486" mass="55612">MDNHIVNKFSRLFPSSFTSCQFRNIPDVVENTFIISKNSKFVHNNAVGVSSRTNSSIKTQESKSNKNTFMKSSSSNSGWFSSEGENDETEDAFFSLSSGYFSDSFRRKRDESCRKMYNQKSSEMGRCYSELSVNSVSRVGSNLGESKWVKSRNGTSKTEQNRGKVSRTLRETGGTSRKKYGSEMSHCSAKLSRTNGRVGSNLDESKWVKSINGLDFASSKTEQNRGKTSRTARNSNERVNSNLDESKWIKSINELDFTTSKSEQNRGKAESKWVKSINELDFATSKTEQNRGKAIRTARITANQKDSEMSHSSSELSMRNERVRSNLDESKWVKSINERDFTTSKTEQNRVNTSHKTPPRSSRRTPQKTTPVEKFDYYSDFTSNTRRKTTKCRRKIKKSSSTSSDEMGRIKIVIEGRIEESIAVEKNTNDPYNDFRTSMLEMIVEKQIFGLKDLQRLLHCFLSLNSPSFHKIIFEVFSEIFETLFH</sequence>
<feature type="compositionally biased region" description="Basic residues" evidence="7">
    <location>
        <begin position="357"/>
        <end position="366"/>
    </location>
</feature>
<feature type="compositionally biased region" description="Low complexity" evidence="7">
    <location>
        <begin position="72"/>
        <end position="83"/>
    </location>
</feature>
<evidence type="ECO:0000256" key="6">
    <source>
        <dbReference type="RuleBase" id="RU367028"/>
    </source>
</evidence>
<dbReference type="AlphaFoldDB" id="A0A6N2ANE9"/>
<evidence type="ECO:0000259" key="8">
    <source>
        <dbReference type="PROSITE" id="PS51754"/>
    </source>
</evidence>
<comment type="caution">
    <text evidence="9">The sequence shown here is derived from an EMBL/GenBank/DDBJ whole genome shotgun (WGS) entry which is preliminary data.</text>
</comment>
<feature type="region of interest" description="Disordered" evidence="7">
    <location>
        <begin position="52"/>
        <end position="83"/>
    </location>
</feature>
<organism evidence="9">
    <name type="scientific">Solanum chilense</name>
    <name type="common">Tomato</name>
    <name type="synonym">Lycopersicon chilense</name>
    <dbReference type="NCBI Taxonomy" id="4083"/>
    <lineage>
        <taxon>Eukaryota</taxon>
        <taxon>Viridiplantae</taxon>
        <taxon>Streptophyta</taxon>
        <taxon>Embryophyta</taxon>
        <taxon>Tracheophyta</taxon>
        <taxon>Spermatophyta</taxon>
        <taxon>Magnoliopsida</taxon>
        <taxon>eudicotyledons</taxon>
        <taxon>Gunneridae</taxon>
        <taxon>Pentapetalae</taxon>
        <taxon>asterids</taxon>
        <taxon>lamiids</taxon>
        <taxon>Solanales</taxon>
        <taxon>Solanaceae</taxon>
        <taxon>Solanoideae</taxon>
        <taxon>Solaneae</taxon>
        <taxon>Solanum</taxon>
        <taxon>Solanum subgen. Lycopersicon</taxon>
    </lineage>
</organism>
<keyword evidence="3 6" id="KW-0805">Transcription regulation</keyword>
<name>A0A6N2ANE9_SOLCI</name>
<reference evidence="9" key="1">
    <citation type="submission" date="2019-05" db="EMBL/GenBank/DDBJ databases">
        <title>The de novo reference genome and transcriptome assemblies of the wild tomato species Solanum chilense.</title>
        <authorList>
            <person name="Stam R."/>
            <person name="Nosenko T."/>
            <person name="Hoerger A.C."/>
            <person name="Stephan W."/>
            <person name="Seidel M.A."/>
            <person name="Kuhn J.M.M."/>
            <person name="Haberer G."/>
            <person name="Tellier A."/>
        </authorList>
    </citation>
    <scope>NUCLEOTIDE SEQUENCE</scope>
    <source>
        <tissue evidence="9">Mature leaves</tissue>
    </source>
</reference>
<dbReference type="PANTHER" id="PTHR33057:SF17">
    <property type="entry name" value="TRANSCRIPTION REPRESSOR OFP8"/>
    <property type="match status" value="1"/>
</dbReference>
<evidence type="ECO:0000313" key="9">
    <source>
        <dbReference type="EMBL" id="TMW82711.1"/>
    </source>
</evidence>
<feature type="region of interest" description="Disordered" evidence="7">
    <location>
        <begin position="148"/>
        <end position="181"/>
    </location>
</feature>
<keyword evidence="5 6" id="KW-0539">Nucleus</keyword>
<dbReference type="InterPro" id="IPR038933">
    <property type="entry name" value="Ovate"/>
</dbReference>
<proteinExistence type="predicted"/>
<evidence type="ECO:0000256" key="1">
    <source>
        <dbReference type="ARBA" id="ARBA00004123"/>
    </source>
</evidence>
<dbReference type="EMBL" id="RXGB01017661">
    <property type="protein sequence ID" value="TMW82711.1"/>
    <property type="molecule type" value="Genomic_DNA"/>
</dbReference>
<feature type="domain" description="OVATE" evidence="8">
    <location>
        <begin position="424"/>
        <end position="483"/>
    </location>
</feature>
<protein>
    <recommendedName>
        <fullName evidence="6">Transcription repressor</fullName>
    </recommendedName>
    <alternativeName>
        <fullName evidence="6">Ovate family protein</fullName>
    </alternativeName>
</protein>
<feature type="region of interest" description="Disordered" evidence="7">
    <location>
        <begin position="285"/>
        <end position="323"/>
    </location>
</feature>
<evidence type="ECO:0000256" key="4">
    <source>
        <dbReference type="ARBA" id="ARBA00023163"/>
    </source>
</evidence>
<dbReference type="PANTHER" id="PTHR33057">
    <property type="entry name" value="TRANSCRIPTION REPRESSOR OFP7-RELATED"/>
    <property type="match status" value="1"/>
</dbReference>